<dbReference type="InterPro" id="IPR036597">
    <property type="entry name" value="Fido-like_dom_sf"/>
</dbReference>
<feature type="domain" description="Fido" evidence="1">
    <location>
        <begin position="105"/>
        <end position="266"/>
    </location>
</feature>
<sequence length="349" mass="39663">MLNTHSLQISPEILRLIARIDEFKGAWRALGTLAPDRLSALRRIATIESIGSSTRIEGSKLSDRDVERLLSNLSIQSFDSRDEQEVAGYAELMDLVFSAWQDIPFNENHIKQLHQVLLKHSNKDSRHRGAYKTSSNSVAAFDLSGVQIGIVFETATPFDTPRLMAELIEWVNEERQKGELHPLLIIGIFAVVFLEIHPFQDGNGRLSRVLTTLLLMQAGYAYVPYSSLESVIELNKEAYYLALRQTQGTIRSESPNWNSWIVFFLRSLAEQVRRLEKKVERERIVLAALPPWSLSIVEFAKEHGRVTIGEMVRLTGASRNTLKQHFRNLTEAGHLEQLGSGRGAWYRLK</sequence>
<proteinExistence type="predicted"/>
<protein>
    <submittedName>
        <fullName evidence="2">Fic family protein</fullName>
    </submittedName>
</protein>
<dbReference type="SUPFAM" id="SSF140931">
    <property type="entry name" value="Fic-like"/>
    <property type="match status" value="1"/>
</dbReference>
<evidence type="ECO:0000313" key="3">
    <source>
        <dbReference type="Proteomes" id="UP000501130"/>
    </source>
</evidence>
<accession>A0ABX6NB81</accession>
<dbReference type="Gene3D" id="1.10.3290.10">
    <property type="entry name" value="Fido-like domain"/>
    <property type="match status" value="1"/>
</dbReference>
<organism evidence="2 3">
    <name type="scientific">Limnobacter profundi</name>
    <dbReference type="NCBI Taxonomy" id="2732163"/>
    <lineage>
        <taxon>Bacteria</taxon>
        <taxon>Pseudomonadati</taxon>
        <taxon>Pseudomonadota</taxon>
        <taxon>Betaproteobacteria</taxon>
        <taxon>Burkholderiales</taxon>
        <taxon>Burkholderiaceae</taxon>
        <taxon>Limnobacter</taxon>
    </lineage>
</organism>
<dbReference type="InterPro" id="IPR040198">
    <property type="entry name" value="Fido_containing"/>
</dbReference>
<dbReference type="InterPro" id="IPR036388">
    <property type="entry name" value="WH-like_DNA-bd_sf"/>
</dbReference>
<name>A0ABX6NB81_9BURK</name>
<evidence type="ECO:0000313" key="2">
    <source>
        <dbReference type="EMBL" id="QJR30909.1"/>
    </source>
</evidence>
<dbReference type="Gene3D" id="1.10.10.10">
    <property type="entry name" value="Winged helix-like DNA-binding domain superfamily/Winged helix DNA-binding domain"/>
    <property type="match status" value="1"/>
</dbReference>
<dbReference type="Pfam" id="PF02661">
    <property type="entry name" value="Fic"/>
    <property type="match status" value="1"/>
</dbReference>
<dbReference type="InterPro" id="IPR003812">
    <property type="entry name" value="Fido"/>
</dbReference>
<dbReference type="PANTHER" id="PTHR13504:SF38">
    <property type="entry name" value="FIDO DOMAIN-CONTAINING PROTEIN"/>
    <property type="match status" value="1"/>
</dbReference>
<dbReference type="EMBL" id="CP053084">
    <property type="protein sequence ID" value="QJR30909.1"/>
    <property type="molecule type" value="Genomic_DNA"/>
</dbReference>
<dbReference type="RefSeq" id="WP_105027624.1">
    <property type="nucleotide sequence ID" value="NZ_CP053084.1"/>
</dbReference>
<dbReference type="SUPFAM" id="SSF46785">
    <property type="entry name" value="Winged helix' DNA-binding domain"/>
    <property type="match status" value="1"/>
</dbReference>
<gene>
    <name evidence="2" type="ORF">HKT17_14965</name>
</gene>
<dbReference type="InterPro" id="IPR036390">
    <property type="entry name" value="WH_DNA-bd_sf"/>
</dbReference>
<dbReference type="Proteomes" id="UP000501130">
    <property type="component" value="Chromosome"/>
</dbReference>
<evidence type="ECO:0000259" key="1">
    <source>
        <dbReference type="PROSITE" id="PS51459"/>
    </source>
</evidence>
<keyword evidence="3" id="KW-1185">Reference proteome</keyword>
<dbReference type="PROSITE" id="PS51459">
    <property type="entry name" value="FIDO"/>
    <property type="match status" value="1"/>
</dbReference>
<dbReference type="PANTHER" id="PTHR13504">
    <property type="entry name" value="FIDO DOMAIN-CONTAINING PROTEIN DDB_G0283145"/>
    <property type="match status" value="1"/>
</dbReference>
<reference evidence="2 3" key="1">
    <citation type="submission" date="2020-05" db="EMBL/GenBank/DDBJ databases">
        <title>Compete genome of Limnobacter sp. SAORIC-580.</title>
        <authorList>
            <person name="Song J."/>
            <person name="Cho J.-C."/>
        </authorList>
    </citation>
    <scope>NUCLEOTIDE SEQUENCE [LARGE SCALE GENOMIC DNA]</scope>
    <source>
        <strain evidence="2 3">SAORIC-580</strain>
    </source>
</reference>